<dbReference type="PANTHER" id="PTHR21367:SF1">
    <property type="entry name" value="ARGINYL-TRNA--PROTEIN TRANSFERASE 1"/>
    <property type="match status" value="1"/>
</dbReference>
<organism evidence="6 7">
    <name type="scientific">Stratiformator vulcanicus</name>
    <dbReference type="NCBI Taxonomy" id="2527980"/>
    <lineage>
        <taxon>Bacteria</taxon>
        <taxon>Pseudomonadati</taxon>
        <taxon>Planctomycetota</taxon>
        <taxon>Planctomycetia</taxon>
        <taxon>Planctomycetales</taxon>
        <taxon>Planctomycetaceae</taxon>
        <taxon>Stratiformator</taxon>
    </lineage>
</organism>
<dbReference type="SUPFAM" id="SSF55729">
    <property type="entry name" value="Acyl-CoA N-acyltransferases (Nat)"/>
    <property type="match status" value="1"/>
</dbReference>
<evidence type="ECO:0000259" key="5">
    <source>
        <dbReference type="Pfam" id="PF04377"/>
    </source>
</evidence>
<dbReference type="Pfam" id="PF04376">
    <property type="entry name" value="ATE_N"/>
    <property type="match status" value="1"/>
</dbReference>
<dbReference type="PANTHER" id="PTHR21367">
    <property type="entry name" value="ARGININE-TRNA-PROTEIN TRANSFERASE 1"/>
    <property type="match status" value="1"/>
</dbReference>
<accession>A0A517QXI2</accession>
<evidence type="ECO:0000313" key="6">
    <source>
        <dbReference type="EMBL" id="QDT36359.1"/>
    </source>
</evidence>
<dbReference type="InterPro" id="IPR007471">
    <property type="entry name" value="N-end_Aminoacyl_Trfase_N"/>
</dbReference>
<dbReference type="KEGG" id="svp:Pan189_07150"/>
<dbReference type="AlphaFoldDB" id="A0A517QXI2"/>
<feature type="domain" description="N-end aminoacyl transferase N-terminal" evidence="4">
    <location>
        <begin position="14"/>
        <end position="82"/>
    </location>
</feature>
<keyword evidence="7" id="KW-1185">Reference proteome</keyword>
<evidence type="ECO:0000256" key="3">
    <source>
        <dbReference type="ARBA" id="ARBA00023315"/>
    </source>
</evidence>
<dbReference type="RefSeq" id="WP_145362569.1">
    <property type="nucleotide sequence ID" value="NZ_CP036268.1"/>
</dbReference>
<evidence type="ECO:0000256" key="1">
    <source>
        <dbReference type="ARBA" id="ARBA00022490"/>
    </source>
</evidence>
<feature type="domain" description="N-end rule aminoacyl transferase C-terminal" evidence="5">
    <location>
        <begin position="103"/>
        <end position="226"/>
    </location>
</feature>
<dbReference type="InterPro" id="IPR017138">
    <property type="entry name" value="Asp_Glu_LeuTrfase"/>
</dbReference>
<evidence type="ECO:0000313" key="7">
    <source>
        <dbReference type="Proteomes" id="UP000317318"/>
    </source>
</evidence>
<dbReference type="GO" id="GO:0071596">
    <property type="term" value="P:ubiquitin-dependent protein catabolic process via the N-end rule pathway"/>
    <property type="evidence" value="ECO:0007669"/>
    <property type="project" value="InterPro"/>
</dbReference>
<keyword evidence="3" id="KW-0012">Acyltransferase</keyword>
<dbReference type="GO" id="GO:0005737">
    <property type="term" value="C:cytoplasm"/>
    <property type="evidence" value="ECO:0007669"/>
    <property type="project" value="TreeGrafter"/>
</dbReference>
<keyword evidence="2 6" id="KW-0808">Transferase</keyword>
<dbReference type="PIRSF" id="PIRSF037208">
    <property type="entry name" value="ATE_pro_prd"/>
    <property type="match status" value="1"/>
</dbReference>
<reference evidence="6 7" key="1">
    <citation type="submission" date="2019-02" db="EMBL/GenBank/DDBJ databases">
        <title>Deep-cultivation of Planctomycetes and their phenomic and genomic characterization uncovers novel biology.</title>
        <authorList>
            <person name="Wiegand S."/>
            <person name="Jogler M."/>
            <person name="Boedeker C."/>
            <person name="Pinto D."/>
            <person name="Vollmers J."/>
            <person name="Rivas-Marin E."/>
            <person name="Kohn T."/>
            <person name="Peeters S.H."/>
            <person name="Heuer A."/>
            <person name="Rast P."/>
            <person name="Oberbeckmann S."/>
            <person name="Bunk B."/>
            <person name="Jeske O."/>
            <person name="Meyerdierks A."/>
            <person name="Storesund J.E."/>
            <person name="Kallscheuer N."/>
            <person name="Luecker S."/>
            <person name="Lage O.M."/>
            <person name="Pohl T."/>
            <person name="Merkel B.J."/>
            <person name="Hornburger P."/>
            <person name="Mueller R.-W."/>
            <person name="Bruemmer F."/>
            <person name="Labrenz M."/>
            <person name="Spormann A.M."/>
            <person name="Op den Camp H."/>
            <person name="Overmann J."/>
            <person name="Amann R."/>
            <person name="Jetten M.S.M."/>
            <person name="Mascher T."/>
            <person name="Medema M.H."/>
            <person name="Devos D.P."/>
            <person name="Kaster A.-K."/>
            <person name="Ovreas L."/>
            <person name="Rohde M."/>
            <person name="Galperin M.Y."/>
            <person name="Jogler C."/>
        </authorList>
    </citation>
    <scope>NUCLEOTIDE SEQUENCE [LARGE SCALE GENOMIC DNA]</scope>
    <source>
        <strain evidence="6 7">Pan189</strain>
    </source>
</reference>
<dbReference type="EMBL" id="CP036268">
    <property type="protein sequence ID" value="QDT36359.1"/>
    <property type="molecule type" value="Genomic_DNA"/>
</dbReference>
<dbReference type="InterPro" id="IPR007472">
    <property type="entry name" value="N-end_Aminoacyl_Trfase_C"/>
</dbReference>
<dbReference type="GO" id="GO:0004057">
    <property type="term" value="F:arginyl-tRNA--protein transferase activity"/>
    <property type="evidence" value="ECO:0007669"/>
    <property type="project" value="InterPro"/>
</dbReference>
<dbReference type="OrthoDB" id="9782022at2"/>
<sequence>MLLEIHRGTSPPKTCSYLPAETMQLDYRYLLDISAAEYSDLLARGWRRQGISFFRPACAACVKCRSLRVRIDDFKPSKSQRRCLRRNADIRLEVGTPELTPAHIYVFNAYHKDMSERRGWDDDATTPQEYAQSFLAGDFSFAREFRYFQGDQLVGIGLVDVLPDAINSIYFYHDPAWRPDGPGTYSALRELDYARTAGCTYSYLGYWIPENASMSYKNRFGPHEIMTRYPSEDEEPQWRFPKADARNQ</sequence>
<name>A0A517QXI2_9PLAN</name>
<evidence type="ECO:0000259" key="4">
    <source>
        <dbReference type="Pfam" id="PF04376"/>
    </source>
</evidence>
<dbReference type="InterPro" id="IPR030700">
    <property type="entry name" value="N-end_Aminoacyl_Trfase"/>
</dbReference>
<dbReference type="NCBIfam" id="NF002346">
    <property type="entry name" value="PRK01305.2-3"/>
    <property type="match status" value="1"/>
</dbReference>
<protein>
    <submittedName>
        <fullName evidence="6">Arginyl-tRNA-protein transferase</fullName>
    </submittedName>
</protein>
<dbReference type="Proteomes" id="UP000317318">
    <property type="component" value="Chromosome"/>
</dbReference>
<keyword evidence="1" id="KW-0963">Cytoplasm</keyword>
<dbReference type="GO" id="GO:0008914">
    <property type="term" value="F:leucyl-tRNA--protein transferase activity"/>
    <property type="evidence" value="ECO:0007669"/>
    <property type="project" value="InterPro"/>
</dbReference>
<proteinExistence type="predicted"/>
<dbReference type="NCBIfam" id="NF002344">
    <property type="entry name" value="PRK01305.2-1"/>
    <property type="match status" value="1"/>
</dbReference>
<evidence type="ECO:0000256" key="2">
    <source>
        <dbReference type="ARBA" id="ARBA00022679"/>
    </source>
</evidence>
<dbReference type="Pfam" id="PF04377">
    <property type="entry name" value="ATE_C"/>
    <property type="match status" value="1"/>
</dbReference>
<dbReference type="InterPro" id="IPR016181">
    <property type="entry name" value="Acyl_CoA_acyltransferase"/>
</dbReference>
<gene>
    <name evidence="6" type="ORF">Pan189_07150</name>
</gene>